<dbReference type="Gene3D" id="1.10.10.10">
    <property type="entry name" value="Winged helix-like DNA-binding domain superfamily/Winged helix DNA-binding domain"/>
    <property type="match status" value="1"/>
</dbReference>
<evidence type="ECO:0000256" key="2">
    <source>
        <dbReference type="ARBA" id="ARBA00023015"/>
    </source>
</evidence>
<dbReference type="PROSITE" id="PS50931">
    <property type="entry name" value="HTH_LYSR"/>
    <property type="match status" value="1"/>
</dbReference>
<keyword evidence="3" id="KW-0238">DNA-binding</keyword>
<keyword evidence="7" id="KW-1185">Reference proteome</keyword>
<dbReference type="Gene3D" id="3.40.190.290">
    <property type="match status" value="1"/>
</dbReference>
<evidence type="ECO:0000256" key="4">
    <source>
        <dbReference type="ARBA" id="ARBA00023163"/>
    </source>
</evidence>
<gene>
    <name evidence="6" type="ORF">R8Z52_20895</name>
</gene>
<dbReference type="EMBL" id="CP138204">
    <property type="protein sequence ID" value="WPC75390.1"/>
    <property type="molecule type" value="Genomic_DNA"/>
</dbReference>
<keyword evidence="4" id="KW-0804">Transcription</keyword>
<dbReference type="CDD" id="cd08422">
    <property type="entry name" value="PBP2_CrgA_like"/>
    <property type="match status" value="1"/>
</dbReference>
<dbReference type="PANTHER" id="PTHR30537">
    <property type="entry name" value="HTH-TYPE TRANSCRIPTIONAL REGULATOR"/>
    <property type="match status" value="1"/>
</dbReference>
<dbReference type="Proteomes" id="UP001304071">
    <property type="component" value="Chromosome 2"/>
</dbReference>
<dbReference type="InterPro" id="IPR058163">
    <property type="entry name" value="LysR-type_TF_proteobact-type"/>
</dbReference>
<dbReference type="Pfam" id="PF00126">
    <property type="entry name" value="HTH_1"/>
    <property type="match status" value="1"/>
</dbReference>
<dbReference type="InterPro" id="IPR036390">
    <property type="entry name" value="WH_DNA-bd_sf"/>
</dbReference>
<evidence type="ECO:0000256" key="3">
    <source>
        <dbReference type="ARBA" id="ARBA00023125"/>
    </source>
</evidence>
<accession>A0ABZ0QHV5</accession>
<sequence length="300" mass="33606">MDRLTAVEVFIEIAEVGSLTKAAEKLGMSTAMVSRYLSSMEEWFGTRLLHRTTRKISLTEAGFATLPQCKEILFSVENARNIAQEHSNTPSGVLRVAASGTFSDAQLGMALVDFQHLYPNIDIVLHVGHHLDSLVDDRIDLAIRITNTLDESLIARPLAKCYSVLCAAPKYIRKHGVPRNLEDLRNHYCITNSSGFHRNYRFIRGKDVIEIPINPHFQSNETNAICRAVLSGAGIGMLPTFYINERITNGDLVPLLPHEQPEVLGIHAVYLSRQYQPLKLRLLVDFLVSRFGGDIAPWDK</sequence>
<evidence type="ECO:0000313" key="7">
    <source>
        <dbReference type="Proteomes" id="UP001304071"/>
    </source>
</evidence>
<name>A0ABZ0QHV5_9VIBR</name>
<evidence type="ECO:0000259" key="5">
    <source>
        <dbReference type="PROSITE" id="PS50931"/>
    </source>
</evidence>
<dbReference type="Pfam" id="PF03466">
    <property type="entry name" value="LysR_substrate"/>
    <property type="match status" value="1"/>
</dbReference>
<dbReference type="InterPro" id="IPR036388">
    <property type="entry name" value="WH-like_DNA-bd_sf"/>
</dbReference>
<evidence type="ECO:0000256" key="1">
    <source>
        <dbReference type="ARBA" id="ARBA00009437"/>
    </source>
</evidence>
<dbReference type="InterPro" id="IPR000847">
    <property type="entry name" value="LysR_HTH_N"/>
</dbReference>
<dbReference type="InterPro" id="IPR005119">
    <property type="entry name" value="LysR_subst-bd"/>
</dbReference>
<protein>
    <submittedName>
        <fullName evidence="6">LysR family transcriptional regulator</fullName>
    </submittedName>
</protein>
<feature type="domain" description="HTH lysR-type" evidence="5">
    <location>
        <begin position="1"/>
        <end position="59"/>
    </location>
</feature>
<proteinExistence type="inferred from homology"/>
<dbReference type="SUPFAM" id="SSF46785">
    <property type="entry name" value="Winged helix' DNA-binding domain"/>
    <property type="match status" value="1"/>
</dbReference>
<comment type="similarity">
    <text evidence="1">Belongs to the LysR transcriptional regulatory family.</text>
</comment>
<dbReference type="SUPFAM" id="SSF53850">
    <property type="entry name" value="Periplasmic binding protein-like II"/>
    <property type="match status" value="1"/>
</dbReference>
<keyword evidence="2" id="KW-0805">Transcription regulation</keyword>
<reference evidence="6 7" key="1">
    <citation type="submission" date="2023-11" db="EMBL/GenBank/DDBJ databases">
        <title>Plant-associative lifestyle of Vibrio porteresiae and its evolutionary dynamics.</title>
        <authorList>
            <person name="Rameshkumar N."/>
            <person name="Kirti K."/>
        </authorList>
    </citation>
    <scope>NUCLEOTIDE SEQUENCE [LARGE SCALE GENOMIC DNA]</scope>
    <source>
        <strain evidence="6 7">MSSRF30</strain>
    </source>
</reference>
<evidence type="ECO:0000313" key="6">
    <source>
        <dbReference type="EMBL" id="WPC75390.1"/>
    </source>
</evidence>
<organism evidence="6 7">
    <name type="scientific">Vibrio porteresiae DSM 19223</name>
    <dbReference type="NCBI Taxonomy" id="1123496"/>
    <lineage>
        <taxon>Bacteria</taxon>
        <taxon>Pseudomonadati</taxon>
        <taxon>Pseudomonadota</taxon>
        <taxon>Gammaproteobacteria</taxon>
        <taxon>Vibrionales</taxon>
        <taxon>Vibrionaceae</taxon>
        <taxon>Vibrio</taxon>
    </lineage>
</organism>
<dbReference type="RefSeq" id="WP_261897375.1">
    <property type="nucleotide sequence ID" value="NZ_AP024896.1"/>
</dbReference>
<dbReference type="PANTHER" id="PTHR30537:SF35">
    <property type="entry name" value="TRANSCRIPTIONAL REGULATORY PROTEIN"/>
    <property type="match status" value="1"/>
</dbReference>